<dbReference type="GO" id="GO:0016491">
    <property type="term" value="F:oxidoreductase activity"/>
    <property type="evidence" value="ECO:0007669"/>
    <property type="project" value="InterPro"/>
</dbReference>
<dbReference type="Pfam" id="PF00578">
    <property type="entry name" value="AhpC-TSA"/>
    <property type="match status" value="1"/>
</dbReference>
<accession>A0A934RDN1</accession>
<name>A0A934RDN1_9BACT</name>
<protein>
    <submittedName>
        <fullName evidence="2">TlpA family protein disulfide reductase</fullName>
    </submittedName>
</protein>
<dbReference type="InterPro" id="IPR013766">
    <property type="entry name" value="Thioredoxin_domain"/>
</dbReference>
<dbReference type="PANTHER" id="PTHR42852">
    <property type="entry name" value="THIOL:DISULFIDE INTERCHANGE PROTEIN DSBE"/>
    <property type="match status" value="1"/>
</dbReference>
<feature type="domain" description="Thioredoxin" evidence="1">
    <location>
        <begin position="213"/>
        <end position="351"/>
    </location>
</feature>
<evidence type="ECO:0000313" key="3">
    <source>
        <dbReference type="Proteomes" id="UP000658278"/>
    </source>
</evidence>
<dbReference type="GO" id="GO:0016209">
    <property type="term" value="F:antioxidant activity"/>
    <property type="evidence" value="ECO:0007669"/>
    <property type="project" value="InterPro"/>
</dbReference>
<dbReference type="SUPFAM" id="SSF52833">
    <property type="entry name" value="Thioredoxin-like"/>
    <property type="match status" value="1"/>
</dbReference>
<dbReference type="EMBL" id="JAENII010000005">
    <property type="protein sequence ID" value="MBK1827156.1"/>
    <property type="molecule type" value="Genomic_DNA"/>
</dbReference>
<proteinExistence type="predicted"/>
<dbReference type="AlphaFoldDB" id="A0A934RDN1"/>
<evidence type="ECO:0000313" key="2">
    <source>
        <dbReference type="EMBL" id="MBK1827156.1"/>
    </source>
</evidence>
<comment type="caution">
    <text evidence="2">The sequence shown here is derived from an EMBL/GenBank/DDBJ whole genome shotgun (WGS) entry which is preliminary data.</text>
</comment>
<evidence type="ECO:0000259" key="1">
    <source>
        <dbReference type="PROSITE" id="PS51352"/>
    </source>
</evidence>
<dbReference type="InterPro" id="IPR036249">
    <property type="entry name" value="Thioredoxin-like_sf"/>
</dbReference>
<dbReference type="CDD" id="cd02966">
    <property type="entry name" value="TlpA_like_family"/>
    <property type="match status" value="1"/>
</dbReference>
<dbReference type="PANTHER" id="PTHR42852:SF13">
    <property type="entry name" value="PROTEIN DIPZ"/>
    <property type="match status" value="1"/>
</dbReference>
<keyword evidence="3" id="KW-1185">Reference proteome</keyword>
<dbReference type="Gene3D" id="3.40.30.10">
    <property type="entry name" value="Glutaredoxin"/>
    <property type="match status" value="1"/>
</dbReference>
<dbReference type="PROSITE" id="PS51352">
    <property type="entry name" value="THIOREDOXIN_2"/>
    <property type="match status" value="1"/>
</dbReference>
<dbReference type="InterPro" id="IPR050553">
    <property type="entry name" value="Thioredoxin_ResA/DsbE_sf"/>
</dbReference>
<sequence length="351" mass="38399">MMLLGLATVQAGTLSQANAVRAGYEKSLEAWTIKMQLAKGEAARREVMAARPMPDVAAKRMWSVISPQLNEEWTIEPAAWFLRIASPLVEVGEDGLRTPAMRPQIAQVQKTVEKYHLQSRQLAPMCMALVACGDNTSLNLLRKIESQNPDKKVAGVAALGLAMMAKDINDEPRIMRERLSMLRKAIIDAADVEIEGVTVAELAEEELYIIRNLSKGRPAPELSGRDSGGRAMSLSSFEGKVVILLFWNSGGEGPDAVINWANALRADERFAGKEFEVVGVNSDPLPVLRKLQAEGKVDWPNFSDPNNELGKVYRVGAWPLTYVLGADRKIHYIGTTGTFAELTAAAVLDES</sequence>
<dbReference type="Proteomes" id="UP000658278">
    <property type="component" value="Unassembled WGS sequence"/>
</dbReference>
<gene>
    <name evidence="2" type="ORF">JIN81_08995</name>
</gene>
<reference evidence="2" key="1">
    <citation type="submission" date="2021-01" db="EMBL/GenBank/DDBJ databases">
        <title>Modified the classification status of verrucomicrobia.</title>
        <authorList>
            <person name="Feng X."/>
        </authorList>
    </citation>
    <scope>NUCLEOTIDE SEQUENCE</scope>
    <source>
        <strain evidence="2">KCTC 22201</strain>
    </source>
</reference>
<organism evidence="2 3">
    <name type="scientific">Haloferula rosea</name>
    <dbReference type="NCBI Taxonomy" id="490093"/>
    <lineage>
        <taxon>Bacteria</taxon>
        <taxon>Pseudomonadati</taxon>
        <taxon>Verrucomicrobiota</taxon>
        <taxon>Verrucomicrobiia</taxon>
        <taxon>Verrucomicrobiales</taxon>
        <taxon>Verrucomicrobiaceae</taxon>
        <taxon>Haloferula</taxon>
    </lineage>
</organism>
<dbReference type="InterPro" id="IPR000866">
    <property type="entry name" value="AhpC/TSA"/>
</dbReference>